<dbReference type="AlphaFoldDB" id="A0A811U8Z3"/>
<dbReference type="EMBL" id="CAJHJT010000001">
    <property type="protein sequence ID" value="CAD6994596.1"/>
    <property type="molecule type" value="Genomic_DNA"/>
</dbReference>
<organism evidence="2 3">
    <name type="scientific">Ceratitis capitata</name>
    <name type="common">Mediterranean fruit fly</name>
    <name type="synonym">Tephritis capitata</name>
    <dbReference type="NCBI Taxonomy" id="7213"/>
    <lineage>
        <taxon>Eukaryota</taxon>
        <taxon>Metazoa</taxon>
        <taxon>Ecdysozoa</taxon>
        <taxon>Arthropoda</taxon>
        <taxon>Hexapoda</taxon>
        <taxon>Insecta</taxon>
        <taxon>Pterygota</taxon>
        <taxon>Neoptera</taxon>
        <taxon>Endopterygota</taxon>
        <taxon>Diptera</taxon>
        <taxon>Brachycera</taxon>
        <taxon>Muscomorpha</taxon>
        <taxon>Tephritoidea</taxon>
        <taxon>Tephritidae</taxon>
        <taxon>Ceratitis</taxon>
        <taxon>Ceratitis</taxon>
    </lineage>
</organism>
<comment type="caution">
    <text evidence="2">The sequence shown here is derived from an EMBL/GenBank/DDBJ whole genome shotgun (WGS) entry which is preliminary data.</text>
</comment>
<feature type="compositionally biased region" description="Polar residues" evidence="1">
    <location>
        <begin position="103"/>
        <end position="116"/>
    </location>
</feature>
<sequence length="271" mass="31253">MTDFDVSLLNRAFIVCDERCVECFGGQRNKFEATEKQHFVKHKTAVNNLAPCRVKMVRRQRAQVRRLRHIQKKIKKIEAQLATTTQRTKSIINGSLEHDQMHRTTSTKEANSSRGVNKSGIKRNEELANVHHKAVISDDRKQNSKNLVTQSSMLQDKIRPLDGLPTEQIKIQAKSDKSIKYGNPLSKQVRQNSLGKNSKMEALTSMREYPRNKQEVRSHTFTEASRTCTLSYNDPCVIRYEARMMRSFNNPLNVLNITDDELFEFFKAIIA</sequence>
<protein>
    <submittedName>
        <fullName evidence="2">(Mediterranean fruit fly) hypothetical protein</fullName>
    </submittedName>
</protein>
<evidence type="ECO:0000313" key="3">
    <source>
        <dbReference type="Proteomes" id="UP000606786"/>
    </source>
</evidence>
<proteinExistence type="predicted"/>
<name>A0A811U8Z3_CERCA</name>
<feature type="region of interest" description="Disordered" evidence="1">
    <location>
        <begin position="96"/>
        <end position="128"/>
    </location>
</feature>
<accession>A0A811U8Z3</accession>
<reference evidence="2" key="1">
    <citation type="submission" date="2020-11" db="EMBL/GenBank/DDBJ databases">
        <authorList>
            <person name="Whitehead M."/>
        </authorList>
    </citation>
    <scope>NUCLEOTIDE SEQUENCE</scope>
    <source>
        <strain evidence="2">EGII</strain>
    </source>
</reference>
<gene>
    <name evidence="2" type="ORF">CCAP1982_LOCUS3335</name>
</gene>
<dbReference type="Proteomes" id="UP000606786">
    <property type="component" value="Unassembled WGS sequence"/>
</dbReference>
<evidence type="ECO:0000256" key="1">
    <source>
        <dbReference type="SAM" id="MobiDB-lite"/>
    </source>
</evidence>
<evidence type="ECO:0000313" key="2">
    <source>
        <dbReference type="EMBL" id="CAD6994596.1"/>
    </source>
</evidence>
<keyword evidence="3" id="KW-1185">Reference proteome</keyword>